<protein>
    <recommendedName>
        <fullName evidence="1">Helix-turn-helix domain-containing protein</fullName>
    </recommendedName>
</protein>
<dbReference type="InterPro" id="IPR009061">
    <property type="entry name" value="DNA-bd_dom_put_sf"/>
</dbReference>
<accession>A0ABP7NKP7</accession>
<sequence>MPKNRQKLISTNQAASLLIEHPRTVQRKAERGEYPAQKMPGQRGAYVFREADIVAIISKRLREAAKHTEHSEAAS</sequence>
<dbReference type="EMBL" id="BAABCP010000002">
    <property type="protein sequence ID" value="GAA3948250.1"/>
    <property type="molecule type" value="Genomic_DNA"/>
</dbReference>
<organism evidence="2 3">
    <name type="scientific">Microbacterium soli</name>
    <dbReference type="NCBI Taxonomy" id="446075"/>
    <lineage>
        <taxon>Bacteria</taxon>
        <taxon>Bacillati</taxon>
        <taxon>Actinomycetota</taxon>
        <taxon>Actinomycetes</taxon>
        <taxon>Micrococcales</taxon>
        <taxon>Microbacteriaceae</taxon>
        <taxon>Microbacterium</taxon>
    </lineage>
</organism>
<feature type="domain" description="Helix-turn-helix" evidence="1">
    <location>
        <begin position="9"/>
        <end position="60"/>
    </location>
</feature>
<dbReference type="Pfam" id="PF12728">
    <property type="entry name" value="HTH_17"/>
    <property type="match status" value="1"/>
</dbReference>
<comment type="caution">
    <text evidence="2">The sequence shown here is derived from an EMBL/GenBank/DDBJ whole genome shotgun (WGS) entry which is preliminary data.</text>
</comment>
<reference evidence="3" key="1">
    <citation type="journal article" date="2019" name="Int. J. Syst. Evol. Microbiol.">
        <title>The Global Catalogue of Microorganisms (GCM) 10K type strain sequencing project: providing services to taxonomists for standard genome sequencing and annotation.</title>
        <authorList>
            <consortium name="The Broad Institute Genomics Platform"/>
            <consortium name="The Broad Institute Genome Sequencing Center for Infectious Disease"/>
            <person name="Wu L."/>
            <person name="Ma J."/>
        </authorList>
    </citation>
    <scope>NUCLEOTIDE SEQUENCE [LARGE SCALE GENOMIC DNA]</scope>
    <source>
        <strain evidence="3">JCM 17024</strain>
    </source>
</reference>
<keyword evidence="3" id="KW-1185">Reference proteome</keyword>
<dbReference type="RefSeq" id="WP_344820281.1">
    <property type="nucleotide sequence ID" value="NZ_BAABCP010000002.1"/>
</dbReference>
<gene>
    <name evidence="2" type="ORF">GCM10022383_27520</name>
</gene>
<name>A0ABP7NKP7_9MICO</name>
<evidence type="ECO:0000313" key="2">
    <source>
        <dbReference type="EMBL" id="GAA3948250.1"/>
    </source>
</evidence>
<evidence type="ECO:0000313" key="3">
    <source>
        <dbReference type="Proteomes" id="UP001501591"/>
    </source>
</evidence>
<dbReference type="InterPro" id="IPR041657">
    <property type="entry name" value="HTH_17"/>
</dbReference>
<proteinExistence type="predicted"/>
<dbReference type="Gene3D" id="1.10.1660.10">
    <property type="match status" value="1"/>
</dbReference>
<dbReference type="SUPFAM" id="SSF46955">
    <property type="entry name" value="Putative DNA-binding domain"/>
    <property type="match status" value="1"/>
</dbReference>
<dbReference type="Proteomes" id="UP001501591">
    <property type="component" value="Unassembled WGS sequence"/>
</dbReference>
<evidence type="ECO:0000259" key="1">
    <source>
        <dbReference type="Pfam" id="PF12728"/>
    </source>
</evidence>